<dbReference type="InterPro" id="IPR036875">
    <property type="entry name" value="Znf_CCHC_sf"/>
</dbReference>
<dbReference type="EMBL" id="VEVO01000007">
    <property type="protein sequence ID" value="KAF0039289.1"/>
    <property type="molecule type" value="Genomic_DNA"/>
</dbReference>
<dbReference type="AlphaFoldDB" id="A0A6A4T337"/>
<name>A0A6A4T337_SCOMX</name>
<proteinExistence type="predicted"/>
<keyword evidence="1" id="KW-0862">Zinc</keyword>
<evidence type="ECO:0000259" key="3">
    <source>
        <dbReference type="PROSITE" id="PS50158"/>
    </source>
</evidence>
<sequence length="375" mass="41972">MLMSPLRKVSGSKSARMTHLINHARQVLMVLNKEDEELNLVFRVKVGYYGYAIYVKSGPEKCYGCGEMGHVVKACPGRRQRPAEPDKGKDPPGQTEHQTPSKKGKIRTQLVLRRKKDPPGQSGNQMPSGTDESRKIIQSEDGETQPQTGQKAGGKSVDRPHSHTEGQTHHDSGKSAEVEEAGSGPVDRPPSHTVGQNLNESDKSAEDEPTVVPAVPAVDTVRNNDVVRGENENDLKLTARKRKQKKRKSGSQAKRVAVGEEVEEERVEEEGEGEEEEDCTTVSQPLTDSQVTVGSVQEEMYQVQQIRKFLQKTKKHKNVKFEDHFGDKQVLLVSMRAQMNLRGEGGFTEQEFYRLKNLVRRIKLELLNVEEDEDT</sequence>
<feature type="region of interest" description="Disordered" evidence="2">
    <location>
        <begin position="76"/>
        <end position="283"/>
    </location>
</feature>
<feature type="domain" description="CCHC-type" evidence="3">
    <location>
        <begin position="61"/>
        <end position="76"/>
    </location>
</feature>
<organism evidence="4 5">
    <name type="scientific">Scophthalmus maximus</name>
    <name type="common">Turbot</name>
    <name type="synonym">Psetta maxima</name>
    <dbReference type="NCBI Taxonomy" id="52904"/>
    <lineage>
        <taxon>Eukaryota</taxon>
        <taxon>Metazoa</taxon>
        <taxon>Chordata</taxon>
        <taxon>Craniata</taxon>
        <taxon>Vertebrata</taxon>
        <taxon>Euteleostomi</taxon>
        <taxon>Actinopterygii</taxon>
        <taxon>Neopterygii</taxon>
        <taxon>Teleostei</taxon>
        <taxon>Neoteleostei</taxon>
        <taxon>Acanthomorphata</taxon>
        <taxon>Carangaria</taxon>
        <taxon>Pleuronectiformes</taxon>
        <taxon>Pleuronectoidei</taxon>
        <taxon>Scophthalmidae</taxon>
        <taxon>Scophthalmus</taxon>
    </lineage>
</organism>
<feature type="compositionally biased region" description="Basic and acidic residues" evidence="2">
    <location>
        <begin position="225"/>
        <end position="237"/>
    </location>
</feature>
<reference evidence="4 5" key="1">
    <citation type="submission" date="2019-06" db="EMBL/GenBank/DDBJ databases">
        <title>Draft genomes of female and male turbot (Scophthalmus maximus).</title>
        <authorList>
            <person name="Xu H."/>
            <person name="Xu X.-W."/>
            <person name="Shao C."/>
            <person name="Chen S."/>
        </authorList>
    </citation>
    <scope>NUCLEOTIDE SEQUENCE [LARGE SCALE GENOMIC DNA]</scope>
    <source>
        <strain evidence="4">Ysfricsl-2016a</strain>
        <tissue evidence="4">Blood</tissue>
    </source>
</reference>
<feature type="compositionally biased region" description="Basic and acidic residues" evidence="2">
    <location>
        <begin position="156"/>
        <end position="177"/>
    </location>
</feature>
<keyword evidence="1" id="KW-0479">Metal-binding</keyword>
<dbReference type="Proteomes" id="UP000438429">
    <property type="component" value="Unassembled WGS sequence"/>
</dbReference>
<comment type="caution">
    <text evidence="4">The sequence shown here is derived from an EMBL/GenBank/DDBJ whole genome shotgun (WGS) entry which is preliminary data.</text>
</comment>
<protein>
    <recommendedName>
        <fullName evidence="3">CCHC-type domain-containing protein</fullName>
    </recommendedName>
</protein>
<keyword evidence="1" id="KW-0863">Zinc-finger</keyword>
<accession>A0A6A4T337</accession>
<feature type="compositionally biased region" description="Basic residues" evidence="2">
    <location>
        <begin position="100"/>
        <end position="116"/>
    </location>
</feature>
<dbReference type="SMART" id="SM00343">
    <property type="entry name" value="ZnF_C2HC"/>
    <property type="match status" value="1"/>
</dbReference>
<feature type="compositionally biased region" description="Basic and acidic residues" evidence="2">
    <location>
        <begin position="81"/>
        <end position="90"/>
    </location>
</feature>
<evidence type="ECO:0000313" key="4">
    <source>
        <dbReference type="EMBL" id="KAF0039289.1"/>
    </source>
</evidence>
<feature type="compositionally biased region" description="Polar residues" evidence="2">
    <location>
        <begin position="121"/>
        <end position="130"/>
    </location>
</feature>
<dbReference type="GO" id="GO:0003676">
    <property type="term" value="F:nucleic acid binding"/>
    <property type="evidence" value="ECO:0007669"/>
    <property type="project" value="InterPro"/>
</dbReference>
<evidence type="ECO:0000256" key="2">
    <source>
        <dbReference type="SAM" id="MobiDB-lite"/>
    </source>
</evidence>
<evidence type="ECO:0000313" key="5">
    <source>
        <dbReference type="Proteomes" id="UP000438429"/>
    </source>
</evidence>
<gene>
    <name evidence="4" type="ORF">F2P81_007524</name>
</gene>
<feature type="compositionally biased region" description="Acidic residues" evidence="2">
    <location>
        <begin position="260"/>
        <end position="279"/>
    </location>
</feature>
<feature type="compositionally biased region" description="Basic residues" evidence="2">
    <location>
        <begin position="238"/>
        <end position="249"/>
    </location>
</feature>
<dbReference type="InterPro" id="IPR001878">
    <property type="entry name" value="Znf_CCHC"/>
</dbReference>
<feature type="compositionally biased region" description="Low complexity" evidence="2">
    <location>
        <begin position="210"/>
        <end position="221"/>
    </location>
</feature>
<evidence type="ECO:0000256" key="1">
    <source>
        <dbReference type="PROSITE-ProRule" id="PRU00047"/>
    </source>
</evidence>
<dbReference type="SUPFAM" id="SSF57756">
    <property type="entry name" value="Retrovirus zinc finger-like domains"/>
    <property type="match status" value="1"/>
</dbReference>
<dbReference type="Gene3D" id="4.10.60.10">
    <property type="entry name" value="Zinc finger, CCHC-type"/>
    <property type="match status" value="1"/>
</dbReference>
<dbReference type="GO" id="GO:0008270">
    <property type="term" value="F:zinc ion binding"/>
    <property type="evidence" value="ECO:0007669"/>
    <property type="project" value="UniProtKB-KW"/>
</dbReference>
<dbReference type="PROSITE" id="PS50158">
    <property type="entry name" value="ZF_CCHC"/>
    <property type="match status" value="1"/>
</dbReference>